<evidence type="ECO:0000256" key="1">
    <source>
        <dbReference type="ARBA" id="ARBA00006806"/>
    </source>
</evidence>
<comment type="subcellular location">
    <subcellularLocation>
        <location evidence="3">Cytoplasm</location>
        <location evidence="3">Cytoskeleton</location>
    </subcellularLocation>
</comment>
<keyword evidence="3" id="KW-0493">Microtubule</keyword>
<evidence type="ECO:0000313" key="5">
    <source>
        <dbReference type="EMBL" id="KIM47581.1"/>
    </source>
</evidence>
<dbReference type="SUPFAM" id="SSF46988">
    <property type="entry name" value="Tubulin chaperone cofactor A"/>
    <property type="match status" value="1"/>
</dbReference>
<reference evidence="6" key="2">
    <citation type="submission" date="2015-01" db="EMBL/GenBank/DDBJ databases">
        <title>Evolutionary Origins and Diversification of the Mycorrhizal Mutualists.</title>
        <authorList>
            <consortium name="DOE Joint Genome Institute"/>
            <consortium name="Mycorrhizal Genomics Consortium"/>
            <person name="Kohler A."/>
            <person name="Kuo A."/>
            <person name="Nagy L.G."/>
            <person name="Floudas D."/>
            <person name="Copeland A."/>
            <person name="Barry K.W."/>
            <person name="Cichocki N."/>
            <person name="Veneault-Fourrey C."/>
            <person name="LaButti K."/>
            <person name="Lindquist E.A."/>
            <person name="Lipzen A."/>
            <person name="Lundell T."/>
            <person name="Morin E."/>
            <person name="Murat C."/>
            <person name="Riley R."/>
            <person name="Ohm R."/>
            <person name="Sun H."/>
            <person name="Tunlid A."/>
            <person name="Henrissat B."/>
            <person name="Grigoriev I.V."/>
            <person name="Hibbett D.S."/>
            <person name="Martin F."/>
        </authorList>
    </citation>
    <scope>NUCLEOTIDE SEQUENCE [LARGE SCALE GENOMIC DNA]</scope>
    <source>
        <strain evidence="6">h7</strain>
    </source>
</reference>
<keyword evidence="2 3" id="KW-0143">Chaperone</keyword>
<dbReference type="GO" id="GO:0007021">
    <property type="term" value="P:tubulin complex assembly"/>
    <property type="evidence" value="ECO:0007669"/>
    <property type="project" value="UniProtKB-UniRule"/>
</dbReference>
<keyword evidence="3" id="KW-0206">Cytoskeleton</keyword>
<dbReference type="GO" id="GO:0005874">
    <property type="term" value="C:microtubule"/>
    <property type="evidence" value="ECO:0007669"/>
    <property type="project" value="UniProtKB-KW"/>
</dbReference>
<dbReference type="GO" id="GO:0048487">
    <property type="term" value="F:beta-tubulin binding"/>
    <property type="evidence" value="ECO:0007669"/>
    <property type="project" value="InterPro"/>
</dbReference>
<dbReference type="Gene3D" id="1.20.58.90">
    <property type="match status" value="1"/>
</dbReference>
<evidence type="ECO:0000313" key="6">
    <source>
        <dbReference type="Proteomes" id="UP000053424"/>
    </source>
</evidence>
<proteinExistence type="inferred from homology"/>
<evidence type="ECO:0000256" key="2">
    <source>
        <dbReference type="ARBA" id="ARBA00023186"/>
    </source>
</evidence>
<accession>A0A0C3CUM1</accession>
<dbReference type="GO" id="GO:0007023">
    <property type="term" value="P:post-chaperonin tubulin folding pathway"/>
    <property type="evidence" value="ECO:0007669"/>
    <property type="project" value="UniProtKB-UniRule"/>
</dbReference>
<dbReference type="GO" id="GO:0005829">
    <property type="term" value="C:cytosol"/>
    <property type="evidence" value="ECO:0007669"/>
    <property type="project" value="TreeGrafter"/>
</dbReference>
<dbReference type="HOGENOM" id="CLU_130569_3_1_1"/>
<dbReference type="OrthoDB" id="296187at2759"/>
<organism evidence="5 6">
    <name type="scientific">Hebeloma cylindrosporum</name>
    <dbReference type="NCBI Taxonomy" id="76867"/>
    <lineage>
        <taxon>Eukaryota</taxon>
        <taxon>Fungi</taxon>
        <taxon>Dikarya</taxon>
        <taxon>Basidiomycota</taxon>
        <taxon>Agaricomycotina</taxon>
        <taxon>Agaricomycetes</taxon>
        <taxon>Agaricomycetidae</taxon>
        <taxon>Agaricales</taxon>
        <taxon>Agaricineae</taxon>
        <taxon>Hymenogastraceae</taxon>
        <taxon>Hebeloma</taxon>
    </lineage>
</organism>
<dbReference type="InterPro" id="IPR036126">
    <property type="entry name" value="TBCA_sf"/>
</dbReference>
<keyword evidence="4" id="KW-0175">Coiled coil</keyword>
<comment type="subunit">
    <text evidence="3">Supercomplex made of cofactors A to E. Cofactors A and D function by capturing and stabilizing tubulin in a quasi-native conformation. Cofactor E binds to the cofactor D-tubulin complex; interaction with cofactor C then causes the release of tubulin polypeptides that are committed to the native state.</text>
</comment>
<keyword evidence="6" id="KW-1185">Reference proteome</keyword>
<feature type="coiled-coil region" evidence="4">
    <location>
        <begin position="71"/>
        <end position="98"/>
    </location>
</feature>
<dbReference type="Pfam" id="PF02970">
    <property type="entry name" value="TBCA"/>
    <property type="match status" value="1"/>
</dbReference>
<reference evidence="5 6" key="1">
    <citation type="submission" date="2014-04" db="EMBL/GenBank/DDBJ databases">
        <authorList>
            <consortium name="DOE Joint Genome Institute"/>
            <person name="Kuo A."/>
            <person name="Gay G."/>
            <person name="Dore J."/>
            <person name="Kohler A."/>
            <person name="Nagy L.G."/>
            <person name="Floudas D."/>
            <person name="Copeland A."/>
            <person name="Barry K.W."/>
            <person name="Cichocki N."/>
            <person name="Veneault-Fourrey C."/>
            <person name="LaButti K."/>
            <person name="Lindquist E.A."/>
            <person name="Lipzen A."/>
            <person name="Lundell T."/>
            <person name="Morin E."/>
            <person name="Murat C."/>
            <person name="Sun H."/>
            <person name="Tunlid A."/>
            <person name="Henrissat B."/>
            <person name="Grigoriev I.V."/>
            <person name="Hibbett D.S."/>
            <person name="Martin F."/>
            <person name="Nordberg H.P."/>
            <person name="Cantor M.N."/>
            <person name="Hua S.X."/>
        </authorList>
    </citation>
    <scope>NUCLEOTIDE SEQUENCE [LARGE SCALE GENOMIC DNA]</scope>
    <source>
        <strain evidence="6">h7</strain>
    </source>
</reference>
<evidence type="ECO:0000256" key="4">
    <source>
        <dbReference type="SAM" id="Coils"/>
    </source>
</evidence>
<comment type="similarity">
    <text evidence="1 3">Belongs to the TBCA family.</text>
</comment>
<dbReference type="STRING" id="686832.A0A0C3CUM1"/>
<sequence>MSDSAAAVQKQLKIKSSAIQRLAKETKLYGTETAALEAKKAKFIADGAEEWDIKNATKMVDESKKMVIDTKTRLDKAVEDLQALIASAKEEFNLAEDEALLNAERIVQEASA</sequence>
<dbReference type="Proteomes" id="UP000053424">
    <property type="component" value="Unassembled WGS sequence"/>
</dbReference>
<dbReference type="PANTHER" id="PTHR21500:SF0">
    <property type="entry name" value="TUBULIN-SPECIFIC CHAPERONE A"/>
    <property type="match status" value="1"/>
</dbReference>
<gene>
    <name evidence="5" type="ORF">M413DRAFT_203689</name>
</gene>
<dbReference type="EMBL" id="KN831769">
    <property type="protein sequence ID" value="KIM47581.1"/>
    <property type="molecule type" value="Genomic_DNA"/>
</dbReference>
<name>A0A0C3CUM1_HEBCY</name>
<dbReference type="InterPro" id="IPR004226">
    <property type="entry name" value="TBCA"/>
</dbReference>
<dbReference type="AlphaFoldDB" id="A0A0C3CUM1"/>
<dbReference type="PANTHER" id="PTHR21500">
    <property type="entry name" value="TUBULIN-SPECIFIC CHAPERONE A"/>
    <property type="match status" value="1"/>
</dbReference>
<evidence type="ECO:0000256" key="3">
    <source>
        <dbReference type="RuleBase" id="RU364030"/>
    </source>
</evidence>
<protein>
    <recommendedName>
        <fullName evidence="3">Tubulin-specific chaperone A</fullName>
    </recommendedName>
</protein>
<keyword evidence="3" id="KW-0963">Cytoplasm</keyword>